<evidence type="ECO:0000259" key="1">
    <source>
        <dbReference type="Pfam" id="PF10988"/>
    </source>
</evidence>
<keyword evidence="3" id="KW-1185">Reference proteome</keyword>
<proteinExistence type="predicted"/>
<evidence type="ECO:0000313" key="2">
    <source>
        <dbReference type="EMBL" id="QQL50474.1"/>
    </source>
</evidence>
<protein>
    <submittedName>
        <fullName evidence="2">DUF2807 domain-containing protein</fullName>
    </submittedName>
</protein>
<dbReference type="KEGG" id="mgik:GO620_003185"/>
<dbReference type="AlphaFoldDB" id="A0A6I4I5U9"/>
<sequence length="194" mass="21328">MKSKFLTIITVLIALISTSTAFGNNASTVLKETGAINKIEVRGNVDLYVSDATSDQIKVYNKYYAENALVQNKNGLLRITSYNNEKLVVWVSATDLRSITAYDNATVNSFGNLSKIEFNVELHNRAQANLNLETFAATLTVKDSAKANIKGTAQQMVLNRDLSSTVNSTAFVATHLYDNKPSFTMVADTRITDM</sequence>
<feature type="domain" description="Putative auto-transporter adhesin head GIN" evidence="1">
    <location>
        <begin position="37"/>
        <end position="173"/>
    </location>
</feature>
<dbReference type="Proteomes" id="UP000429232">
    <property type="component" value="Chromosome"/>
</dbReference>
<accession>A0A6I4I5U9</accession>
<dbReference type="Gene3D" id="2.160.20.120">
    <property type="match status" value="1"/>
</dbReference>
<reference evidence="2 3" key="1">
    <citation type="submission" date="2020-12" db="EMBL/GenBank/DDBJ databases">
        <title>HMF7856_wgs.fasta genome submission.</title>
        <authorList>
            <person name="Kang H."/>
            <person name="Kim H."/>
            <person name="Joh K."/>
        </authorList>
    </citation>
    <scope>NUCLEOTIDE SEQUENCE [LARGE SCALE GENOMIC DNA]</scope>
    <source>
        <strain evidence="2 3">HMF7856</strain>
    </source>
</reference>
<dbReference type="RefSeq" id="WP_157526296.1">
    <property type="nucleotide sequence ID" value="NZ_CP066775.1"/>
</dbReference>
<dbReference type="InterPro" id="IPR021255">
    <property type="entry name" value="DUF2807"/>
</dbReference>
<dbReference type="EMBL" id="CP066775">
    <property type="protein sequence ID" value="QQL50474.1"/>
    <property type="molecule type" value="Genomic_DNA"/>
</dbReference>
<gene>
    <name evidence="2" type="ORF">GO620_003185</name>
</gene>
<name>A0A6I4I5U9_9SPHI</name>
<organism evidence="2 3">
    <name type="scientific">Mucilaginibacter ginkgonis</name>
    <dbReference type="NCBI Taxonomy" id="2682091"/>
    <lineage>
        <taxon>Bacteria</taxon>
        <taxon>Pseudomonadati</taxon>
        <taxon>Bacteroidota</taxon>
        <taxon>Sphingobacteriia</taxon>
        <taxon>Sphingobacteriales</taxon>
        <taxon>Sphingobacteriaceae</taxon>
        <taxon>Mucilaginibacter</taxon>
    </lineage>
</organism>
<dbReference type="Pfam" id="PF10988">
    <property type="entry name" value="DUF2807"/>
    <property type="match status" value="1"/>
</dbReference>
<evidence type="ECO:0000313" key="3">
    <source>
        <dbReference type="Proteomes" id="UP000429232"/>
    </source>
</evidence>